<reference evidence="1" key="1">
    <citation type="submission" date="2023-10" db="EMBL/GenBank/DDBJ databases">
        <title>Genome assembly of Pristionchus species.</title>
        <authorList>
            <person name="Yoshida K."/>
            <person name="Sommer R.J."/>
        </authorList>
    </citation>
    <scope>NUCLEOTIDE SEQUENCE</scope>
    <source>
        <strain evidence="1">RS5133</strain>
    </source>
</reference>
<dbReference type="AlphaFoldDB" id="A0AAV5WPA7"/>
<accession>A0AAV5WPA7</accession>
<dbReference type="Proteomes" id="UP001432322">
    <property type="component" value="Unassembled WGS sequence"/>
</dbReference>
<evidence type="ECO:0000313" key="2">
    <source>
        <dbReference type="Proteomes" id="UP001432322"/>
    </source>
</evidence>
<gene>
    <name evidence="1" type="ORF">PFISCL1PPCAC_24767</name>
</gene>
<feature type="non-terminal residue" evidence="1">
    <location>
        <position position="81"/>
    </location>
</feature>
<evidence type="ECO:0000313" key="1">
    <source>
        <dbReference type="EMBL" id="GMT33470.1"/>
    </source>
</evidence>
<keyword evidence="2" id="KW-1185">Reference proteome</keyword>
<feature type="non-terminal residue" evidence="1">
    <location>
        <position position="1"/>
    </location>
</feature>
<sequence length="81" mass="9379">CNFLIYHSSYSSFKFSCPSLTSSIDRVATHEWMISQCRCRGRDSTRKDFNRHLTGGLIEEVVAEFDQDITDMVEEPLLNSR</sequence>
<proteinExistence type="predicted"/>
<name>A0AAV5WPA7_9BILA</name>
<comment type="caution">
    <text evidence="1">The sequence shown here is derived from an EMBL/GenBank/DDBJ whole genome shotgun (WGS) entry which is preliminary data.</text>
</comment>
<dbReference type="EMBL" id="BTSY01000006">
    <property type="protein sequence ID" value="GMT33470.1"/>
    <property type="molecule type" value="Genomic_DNA"/>
</dbReference>
<protein>
    <submittedName>
        <fullName evidence="1">Uncharacterized protein</fullName>
    </submittedName>
</protein>
<organism evidence="1 2">
    <name type="scientific">Pristionchus fissidentatus</name>
    <dbReference type="NCBI Taxonomy" id="1538716"/>
    <lineage>
        <taxon>Eukaryota</taxon>
        <taxon>Metazoa</taxon>
        <taxon>Ecdysozoa</taxon>
        <taxon>Nematoda</taxon>
        <taxon>Chromadorea</taxon>
        <taxon>Rhabditida</taxon>
        <taxon>Rhabditina</taxon>
        <taxon>Diplogasteromorpha</taxon>
        <taxon>Diplogasteroidea</taxon>
        <taxon>Neodiplogasteridae</taxon>
        <taxon>Pristionchus</taxon>
    </lineage>
</organism>